<dbReference type="GO" id="GO:0016051">
    <property type="term" value="P:carbohydrate biosynthetic process"/>
    <property type="evidence" value="ECO:0007669"/>
    <property type="project" value="InterPro"/>
</dbReference>
<comment type="subcellular location">
    <subcellularLocation>
        <location evidence="1 9">Golgi apparatus membrane</location>
        <topology evidence="1 9">Single-pass type II membrane protein</topology>
    </subcellularLocation>
</comment>
<keyword evidence="5 9" id="KW-1133">Transmembrane helix</keyword>
<keyword evidence="7 9" id="KW-0472">Membrane</keyword>
<name>A0A9D4BL93_DREPO</name>
<reference evidence="10" key="1">
    <citation type="journal article" date="2019" name="bioRxiv">
        <title>The Genome of the Zebra Mussel, Dreissena polymorpha: A Resource for Invasive Species Research.</title>
        <authorList>
            <person name="McCartney M.A."/>
            <person name="Auch B."/>
            <person name="Kono T."/>
            <person name="Mallez S."/>
            <person name="Zhang Y."/>
            <person name="Obille A."/>
            <person name="Becker A."/>
            <person name="Abrahante J.E."/>
            <person name="Garbe J."/>
            <person name="Badalamenti J.P."/>
            <person name="Herman A."/>
            <person name="Mangelson H."/>
            <person name="Liachko I."/>
            <person name="Sullivan S."/>
            <person name="Sone E.D."/>
            <person name="Koren S."/>
            <person name="Silverstein K.A.T."/>
            <person name="Beckman K.B."/>
            <person name="Gohl D.M."/>
        </authorList>
    </citation>
    <scope>NUCLEOTIDE SEQUENCE</scope>
    <source>
        <strain evidence="10">Duluth1</strain>
        <tissue evidence="10">Whole animal</tissue>
    </source>
</reference>
<accession>A0A9D4BL93</accession>
<keyword evidence="4 9" id="KW-0812">Transmembrane</keyword>
<evidence type="ECO:0000256" key="5">
    <source>
        <dbReference type="ARBA" id="ARBA00022989"/>
    </source>
</evidence>
<evidence type="ECO:0000256" key="3">
    <source>
        <dbReference type="ARBA" id="ARBA00022679"/>
    </source>
</evidence>
<evidence type="ECO:0000256" key="9">
    <source>
        <dbReference type="RuleBase" id="RU364020"/>
    </source>
</evidence>
<comment type="caution">
    <text evidence="10">The sequence shown here is derived from an EMBL/GenBank/DDBJ whole genome shotgun (WGS) entry which is preliminary data.</text>
</comment>
<dbReference type="Proteomes" id="UP000828390">
    <property type="component" value="Unassembled WGS sequence"/>
</dbReference>
<organism evidence="10 11">
    <name type="scientific">Dreissena polymorpha</name>
    <name type="common">Zebra mussel</name>
    <name type="synonym">Mytilus polymorpha</name>
    <dbReference type="NCBI Taxonomy" id="45954"/>
    <lineage>
        <taxon>Eukaryota</taxon>
        <taxon>Metazoa</taxon>
        <taxon>Spiralia</taxon>
        <taxon>Lophotrochozoa</taxon>
        <taxon>Mollusca</taxon>
        <taxon>Bivalvia</taxon>
        <taxon>Autobranchia</taxon>
        <taxon>Heteroconchia</taxon>
        <taxon>Euheterodonta</taxon>
        <taxon>Imparidentia</taxon>
        <taxon>Neoheterodontei</taxon>
        <taxon>Myida</taxon>
        <taxon>Dreissenoidea</taxon>
        <taxon>Dreissenidae</taxon>
        <taxon>Dreissena</taxon>
    </lineage>
</organism>
<keyword evidence="8 9" id="KW-0325">Glycoprotein</keyword>
<keyword evidence="9" id="KW-0119">Carbohydrate metabolism</keyword>
<evidence type="ECO:0000313" key="11">
    <source>
        <dbReference type="Proteomes" id="UP000828390"/>
    </source>
</evidence>
<evidence type="ECO:0000256" key="6">
    <source>
        <dbReference type="ARBA" id="ARBA00023034"/>
    </source>
</evidence>
<evidence type="ECO:0000313" key="10">
    <source>
        <dbReference type="EMBL" id="KAH3700144.1"/>
    </source>
</evidence>
<evidence type="ECO:0000256" key="1">
    <source>
        <dbReference type="ARBA" id="ARBA00004323"/>
    </source>
</evidence>
<gene>
    <name evidence="10" type="ORF">DPMN_075113</name>
</gene>
<dbReference type="EMBL" id="JAIWYP010000015">
    <property type="protein sequence ID" value="KAH3700144.1"/>
    <property type="molecule type" value="Genomic_DNA"/>
</dbReference>
<protein>
    <recommendedName>
        <fullName evidence="9">Carbohydrate sulfotransferase</fullName>
        <ecNumber evidence="9">2.8.2.-</ecNumber>
    </recommendedName>
</protein>
<evidence type="ECO:0000256" key="2">
    <source>
        <dbReference type="ARBA" id="ARBA00006339"/>
    </source>
</evidence>
<reference evidence="10" key="2">
    <citation type="submission" date="2020-11" db="EMBL/GenBank/DDBJ databases">
        <authorList>
            <person name="McCartney M.A."/>
            <person name="Auch B."/>
            <person name="Kono T."/>
            <person name="Mallez S."/>
            <person name="Becker A."/>
            <person name="Gohl D.M."/>
            <person name="Silverstein K.A.T."/>
            <person name="Koren S."/>
            <person name="Bechman K.B."/>
            <person name="Herman A."/>
            <person name="Abrahante J.E."/>
            <person name="Garbe J."/>
        </authorList>
    </citation>
    <scope>NUCLEOTIDE SEQUENCE</scope>
    <source>
        <strain evidence="10">Duluth1</strain>
        <tissue evidence="10">Whole animal</tissue>
    </source>
</reference>
<keyword evidence="9" id="KW-0735">Signal-anchor</keyword>
<sequence length="472" mass="54464">MSLISNIRRHKLHILSFGLLVIVFFTQVNYINREQHCEKYAIRMHTPTRFNEIENIREALSHSATSEEVFQRLQNASSNISKFHDRSDDRTYEPDGYKAAALARRLCLEKRLNHGTFVPVARMHYIPHRNITFCSMAKTGSTFWGRVFVMATEQDPNKYSQPYDVSLSEVYGGIGKRFTLNTNVTLNHDHFSFMFVRNPYSRILSAYVDKLVPPNPTFWRYFGLKAIEQFREGMHKAPKSTRKEAKHNNDTTLVGHDVTFAEFVRFVTDAELHQESPNPHISSVKKHCRPCSSFFTFIGKLENIAEDGSYIMNKIGISKKAITALETNISNLTKDDAITDSIRGPFGWKKDVLKHMSWDKALQRLWLKLQMRGLIEKDIKLELSDQQIMSMTSNRLIDIAREAHARSDPGKLKQQSKAVQKEAFASVPLKDLTAFRDAFKDDFTLLGYDPSPQEIFNRNENPVEPTVYFNKL</sequence>
<dbReference type="OrthoDB" id="6117100at2759"/>
<feature type="transmembrane region" description="Helical" evidence="9">
    <location>
        <begin position="12"/>
        <end position="31"/>
    </location>
</feature>
<dbReference type="AlphaFoldDB" id="A0A9D4BL93"/>
<evidence type="ECO:0000256" key="4">
    <source>
        <dbReference type="ARBA" id="ARBA00022692"/>
    </source>
</evidence>
<comment type="similarity">
    <text evidence="2 9">Belongs to the sulfotransferase 2 family.</text>
</comment>
<dbReference type="PANTHER" id="PTHR12137">
    <property type="entry name" value="CARBOHYDRATE SULFOTRANSFERASE"/>
    <property type="match status" value="1"/>
</dbReference>
<evidence type="ECO:0000256" key="8">
    <source>
        <dbReference type="ARBA" id="ARBA00023180"/>
    </source>
</evidence>
<evidence type="ECO:0000256" key="7">
    <source>
        <dbReference type="ARBA" id="ARBA00023136"/>
    </source>
</evidence>
<dbReference type="EC" id="2.8.2.-" evidence="9"/>
<dbReference type="GO" id="GO:0008146">
    <property type="term" value="F:sulfotransferase activity"/>
    <property type="evidence" value="ECO:0007669"/>
    <property type="project" value="InterPro"/>
</dbReference>
<keyword evidence="11" id="KW-1185">Reference proteome</keyword>
<dbReference type="GO" id="GO:0000139">
    <property type="term" value="C:Golgi membrane"/>
    <property type="evidence" value="ECO:0007669"/>
    <property type="project" value="UniProtKB-SubCell"/>
</dbReference>
<dbReference type="InterPro" id="IPR005331">
    <property type="entry name" value="Sulfotransferase"/>
</dbReference>
<keyword evidence="3 9" id="KW-0808">Transferase</keyword>
<keyword evidence="6 9" id="KW-0333">Golgi apparatus</keyword>
<dbReference type="Pfam" id="PF03567">
    <property type="entry name" value="Sulfotransfer_2"/>
    <property type="match status" value="1"/>
</dbReference>
<dbReference type="PANTHER" id="PTHR12137:SF54">
    <property type="entry name" value="CARBOHYDRATE SULFOTRANSFERASE"/>
    <property type="match status" value="1"/>
</dbReference>
<dbReference type="InterPro" id="IPR018011">
    <property type="entry name" value="Carb_sulfotrans_8-10"/>
</dbReference>
<proteinExistence type="inferred from homology"/>